<dbReference type="GO" id="GO:0003700">
    <property type="term" value="F:DNA-binding transcription factor activity"/>
    <property type="evidence" value="ECO:0007669"/>
    <property type="project" value="InterPro"/>
</dbReference>
<evidence type="ECO:0000259" key="5">
    <source>
        <dbReference type="PROSITE" id="PS50931"/>
    </source>
</evidence>
<dbReference type="Gene3D" id="1.10.10.10">
    <property type="entry name" value="Winged helix-like DNA-binding domain superfamily/Winged helix DNA-binding domain"/>
    <property type="match status" value="1"/>
</dbReference>
<dbReference type="Gene3D" id="3.40.190.290">
    <property type="match status" value="1"/>
</dbReference>
<dbReference type="RefSeq" id="WP_120118673.1">
    <property type="nucleotide sequence ID" value="NZ_QYTW02000001.1"/>
</dbReference>
<accession>A0A429XDN7</accession>
<sequence>MGIQKLKYFIAVVENGTVSKAAKVLNMTQPPLSMLLKKFEDEIGIQLFRREGKRLYLTDSGQLVYQRGIELLASSEAILQEAREYQQDHRGTVSIGCAAVANFSLIPEVIKRMNDRSINIVTHVKEGSPPYILDHLRFHKLDIGMVRNVYNRNDLITTKLFTEPVMVALPPGHPFSEKKSVALEELKDENFLLHHSSYEYNISDTIIMECKKRGITPNIVYWGTETLPMLGMVKAGMGIAFPPKSVIKSVGVALPPLVELSSPSITTTLNLVTMKNSVPKDAVVMFLNILQEVIAEMTKEFGILSINKTNSP</sequence>
<dbReference type="OrthoDB" id="9803735at2"/>
<dbReference type="SUPFAM" id="SSF46785">
    <property type="entry name" value="Winged helix' DNA-binding domain"/>
    <property type="match status" value="1"/>
</dbReference>
<dbReference type="PROSITE" id="PS50931">
    <property type="entry name" value="HTH_LYSR"/>
    <property type="match status" value="1"/>
</dbReference>
<dbReference type="PRINTS" id="PR00039">
    <property type="entry name" value="HTHLYSR"/>
</dbReference>
<dbReference type="InterPro" id="IPR036388">
    <property type="entry name" value="WH-like_DNA-bd_sf"/>
</dbReference>
<dbReference type="Pfam" id="PF03466">
    <property type="entry name" value="LysR_substrate"/>
    <property type="match status" value="1"/>
</dbReference>
<dbReference type="InterPro" id="IPR036390">
    <property type="entry name" value="WH_DNA-bd_sf"/>
</dbReference>
<evidence type="ECO:0000256" key="2">
    <source>
        <dbReference type="ARBA" id="ARBA00023015"/>
    </source>
</evidence>
<dbReference type="InterPro" id="IPR000847">
    <property type="entry name" value="LysR_HTH_N"/>
</dbReference>
<name>A0A429XDN7_SIMTE</name>
<keyword evidence="3" id="KW-0238">DNA-binding</keyword>
<gene>
    <name evidence="6" type="ORF">D5F11_001380</name>
</gene>
<evidence type="ECO:0000256" key="3">
    <source>
        <dbReference type="ARBA" id="ARBA00023125"/>
    </source>
</evidence>
<comment type="similarity">
    <text evidence="1">Belongs to the LysR transcriptional regulatory family.</text>
</comment>
<reference evidence="6 7" key="1">
    <citation type="submission" date="2018-12" db="EMBL/GenBank/DDBJ databases">
        <authorList>
            <person name="Sun L."/>
            <person name="Chen Z."/>
        </authorList>
    </citation>
    <scope>NUCLEOTIDE SEQUENCE [LARGE SCALE GENOMIC DNA]</scope>
    <source>
        <strain evidence="6 7">LMG 29736</strain>
    </source>
</reference>
<dbReference type="FunFam" id="1.10.10.10:FF:000001">
    <property type="entry name" value="LysR family transcriptional regulator"/>
    <property type="match status" value="1"/>
</dbReference>
<keyword evidence="4" id="KW-0804">Transcription</keyword>
<organism evidence="6 7">
    <name type="scientific">Siminovitchia terrae</name>
    <name type="common">Bacillus terrae</name>
    <dbReference type="NCBI Taxonomy" id="1914933"/>
    <lineage>
        <taxon>Bacteria</taxon>
        <taxon>Bacillati</taxon>
        <taxon>Bacillota</taxon>
        <taxon>Bacilli</taxon>
        <taxon>Bacillales</taxon>
        <taxon>Bacillaceae</taxon>
        <taxon>Siminovitchia</taxon>
    </lineage>
</organism>
<keyword evidence="2" id="KW-0805">Transcription regulation</keyword>
<evidence type="ECO:0000313" key="6">
    <source>
        <dbReference type="EMBL" id="RST61556.1"/>
    </source>
</evidence>
<dbReference type="EMBL" id="QYTW02000001">
    <property type="protein sequence ID" value="RST61556.1"/>
    <property type="molecule type" value="Genomic_DNA"/>
</dbReference>
<dbReference type="SUPFAM" id="SSF53850">
    <property type="entry name" value="Periplasmic binding protein-like II"/>
    <property type="match status" value="1"/>
</dbReference>
<feature type="domain" description="HTH lysR-type" evidence="5">
    <location>
        <begin position="1"/>
        <end position="58"/>
    </location>
</feature>
<evidence type="ECO:0000256" key="4">
    <source>
        <dbReference type="ARBA" id="ARBA00023163"/>
    </source>
</evidence>
<dbReference type="GO" id="GO:0003677">
    <property type="term" value="F:DNA binding"/>
    <property type="evidence" value="ECO:0007669"/>
    <property type="project" value="UniProtKB-KW"/>
</dbReference>
<proteinExistence type="inferred from homology"/>
<dbReference type="InterPro" id="IPR005119">
    <property type="entry name" value="LysR_subst-bd"/>
</dbReference>
<evidence type="ECO:0000256" key="1">
    <source>
        <dbReference type="ARBA" id="ARBA00009437"/>
    </source>
</evidence>
<dbReference type="PANTHER" id="PTHR30346:SF28">
    <property type="entry name" value="HTH-TYPE TRANSCRIPTIONAL REGULATOR CYNR"/>
    <property type="match status" value="1"/>
</dbReference>
<dbReference type="PANTHER" id="PTHR30346">
    <property type="entry name" value="TRANSCRIPTIONAL DUAL REGULATOR HCAR-RELATED"/>
    <property type="match status" value="1"/>
</dbReference>
<dbReference type="CDD" id="cd05466">
    <property type="entry name" value="PBP2_LTTR_substrate"/>
    <property type="match status" value="1"/>
</dbReference>
<dbReference type="Pfam" id="PF00126">
    <property type="entry name" value="HTH_1"/>
    <property type="match status" value="1"/>
</dbReference>
<comment type="caution">
    <text evidence="6">The sequence shown here is derived from an EMBL/GenBank/DDBJ whole genome shotgun (WGS) entry which is preliminary data.</text>
</comment>
<evidence type="ECO:0000313" key="7">
    <source>
        <dbReference type="Proteomes" id="UP000287296"/>
    </source>
</evidence>
<dbReference type="Proteomes" id="UP000287296">
    <property type="component" value="Unassembled WGS sequence"/>
</dbReference>
<dbReference type="AlphaFoldDB" id="A0A429XDN7"/>
<protein>
    <submittedName>
        <fullName evidence="6">LysR family transcriptional regulator</fullName>
    </submittedName>
</protein>
<dbReference type="GO" id="GO:0032993">
    <property type="term" value="C:protein-DNA complex"/>
    <property type="evidence" value="ECO:0007669"/>
    <property type="project" value="TreeGrafter"/>
</dbReference>